<dbReference type="PANTHER" id="PTHR46963:SF2">
    <property type="match status" value="1"/>
</dbReference>
<feature type="domain" description="ZMYM2-like/QRICH1 C-terminal" evidence="6">
    <location>
        <begin position="147"/>
        <end position="292"/>
    </location>
</feature>
<keyword evidence="9" id="KW-1185">Reference proteome</keyword>
<evidence type="ECO:0000256" key="5">
    <source>
        <dbReference type="SAM" id="MobiDB-lite"/>
    </source>
</evidence>
<feature type="region of interest" description="Disordered" evidence="5">
    <location>
        <begin position="1"/>
        <end position="20"/>
    </location>
</feature>
<name>A0ABN8MLK7_9CNID</name>
<comment type="caution">
    <text evidence="8">The sequence shown here is derived from an EMBL/GenBank/DDBJ whole genome shotgun (WGS) entry which is preliminary data.</text>
</comment>
<accession>A0ABN8MLK7</accession>
<evidence type="ECO:0000313" key="9">
    <source>
        <dbReference type="Proteomes" id="UP001159427"/>
    </source>
</evidence>
<evidence type="ECO:0000259" key="6">
    <source>
        <dbReference type="Pfam" id="PF12012"/>
    </source>
</evidence>
<gene>
    <name evidence="8" type="ORF">PEVE_00038190</name>
</gene>
<sequence>ENEQTVANLSPAEEATSKDEVELRNFCRSRNQKNTQYKTKSDLNAWKKFRESMKESRAIENIPANELNLLLSKFFISVCKQNGTEYETGTLSGFQRSFQRYLYEKGSLINILKDNEFSKSREVLAAKRKNLVRQRKGNCPNATRELTEAEEDALFENGQFGVQDPKSLQRALWWFLSLHFGWRTRDESHVGLASDPETDSEYLVWKSERDSKTRTGQDGGHQRAFEPKAHASNNKSRCPVEFYKAFRSHRPESMLEPDAPFYLAINHRRKPNDKVWYLDRPLGKNEIGKFLKDAFAAAKLDDTNKNKVSNHSVRKTSVGRLLEADVQPNFVAQLSGHKNLKSLDSYHSASLKRQREMSAILNREPGTSAQSEENQVSTSTTTQQNVFTVQQIQPQAIFAGGHIDKFEGCTFNINVFCG</sequence>
<evidence type="ECO:0000256" key="1">
    <source>
        <dbReference type="ARBA" id="ARBA00022499"/>
    </source>
</evidence>
<dbReference type="Gene3D" id="1.10.443.10">
    <property type="entry name" value="Intergrase catalytic core"/>
    <property type="match status" value="1"/>
</dbReference>
<feature type="region of interest" description="Disordered" evidence="5">
    <location>
        <begin position="208"/>
        <end position="232"/>
    </location>
</feature>
<protein>
    <recommendedName>
        <fullName evidence="10">DUF3504 domain-containing protein</fullName>
    </recommendedName>
</protein>
<evidence type="ECO:0000256" key="3">
    <source>
        <dbReference type="ARBA" id="ARBA00022843"/>
    </source>
</evidence>
<evidence type="ECO:0008006" key="10">
    <source>
        <dbReference type="Google" id="ProtNLM"/>
    </source>
</evidence>
<dbReference type="Pfam" id="PF25561">
    <property type="entry name" value="QRICH1"/>
    <property type="match status" value="1"/>
</dbReference>
<reference evidence="8 9" key="1">
    <citation type="submission" date="2022-05" db="EMBL/GenBank/DDBJ databases">
        <authorList>
            <consortium name="Genoscope - CEA"/>
            <person name="William W."/>
        </authorList>
    </citation>
    <scope>NUCLEOTIDE SEQUENCE [LARGE SCALE GENOMIC DNA]</scope>
</reference>
<dbReference type="SUPFAM" id="SSF56349">
    <property type="entry name" value="DNA breaking-rejoining enzymes"/>
    <property type="match status" value="1"/>
</dbReference>
<evidence type="ECO:0000313" key="8">
    <source>
        <dbReference type="EMBL" id="CAH3030564.1"/>
    </source>
</evidence>
<keyword evidence="1" id="KW-1017">Isopeptide bond</keyword>
<dbReference type="Pfam" id="PF12012">
    <property type="entry name" value="DUF3504"/>
    <property type="match status" value="1"/>
</dbReference>
<proteinExistence type="predicted"/>
<evidence type="ECO:0000256" key="4">
    <source>
        <dbReference type="ARBA" id="ARBA00023172"/>
    </source>
</evidence>
<dbReference type="InterPro" id="IPR057926">
    <property type="entry name" value="QRICH1_dom"/>
</dbReference>
<dbReference type="InterPro" id="IPR013762">
    <property type="entry name" value="Integrase-like_cat_sf"/>
</dbReference>
<dbReference type="InterPro" id="IPR042838">
    <property type="entry name" value="KIAA1958"/>
</dbReference>
<dbReference type="PANTHER" id="PTHR46963">
    <property type="entry name" value="SIMILAR TO RIKEN CDNA E130308A19"/>
    <property type="match status" value="1"/>
</dbReference>
<keyword evidence="3" id="KW-0832">Ubl conjugation</keyword>
<dbReference type="EMBL" id="CALNXI010000641">
    <property type="protein sequence ID" value="CAH3030564.1"/>
    <property type="molecule type" value="Genomic_DNA"/>
</dbReference>
<dbReference type="InterPro" id="IPR021893">
    <property type="entry name" value="ZMYM2-like_C"/>
</dbReference>
<feature type="compositionally biased region" description="Basic and acidic residues" evidence="5">
    <location>
        <begin position="208"/>
        <end position="229"/>
    </location>
</feature>
<dbReference type="Proteomes" id="UP001159427">
    <property type="component" value="Unassembled WGS sequence"/>
</dbReference>
<dbReference type="InterPro" id="IPR011010">
    <property type="entry name" value="DNA_brk_join_enz"/>
</dbReference>
<feature type="non-terminal residue" evidence="8">
    <location>
        <position position="418"/>
    </location>
</feature>
<feature type="domain" description="QRICH1-like" evidence="7">
    <location>
        <begin position="25"/>
        <end position="125"/>
    </location>
</feature>
<keyword evidence="2" id="KW-0597">Phosphoprotein</keyword>
<evidence type="ECO:0000256" key="2">
    <source>
        <dbReference type="ARBA" id="ARBA00022553"/>
    </source>
</evidence>
<keyword evidence="4" id="KW-0233">DNA recombination</keyword>
<evidence type="ECO:0000259" key="7">
    <source>
        <dbReference type="Pfam" id="PF25561"/>
    </source>
</evidence>
<organism evidence="8 9">
    <name type="scientific">Porites evermanni</name>
    <dbReference type="NCBI Taxonomy" id="104178"/>
    <lineage>
        <taxon>Eukaryota</taxon>
        <taxon>Metazoa</taxon>
        <taxon>Cnidaria</taxon>
        <taxon>Anthozoa</taxon>
        <taxon>Hexacorallia</taxon>
        <taxon>Scleractinia</taxon>
        <taxon>Fungiina</taxon>
        <taxon>Poritidae</taxon>
        <taxon>Porites</taxon>
    </lineage>
</organism>
<feature type="non-terminal residue" evidence="8">
    <location>
        <position position="1"/>
    </location>
</feature>